<name>A0A9X8D6Q0_9BURK</name>
<dbReference type="InterPro" id="IPR035681">
    <property type="entry name" value="ComA-like_MBL"/>
</dbReference>
<evidence type="ECO:0000259" key="7">
    <source>
        <dbReference type="SMART" id="SM00849"/>
    </source>
</evidence>
<dbReference type="InterPro" id="IPR004797">
    <property type="entry name" value="Competence_ComEC/Rec2"/>
</dbReference>
<dbReference type="Pfam" id="PF13567">
    <property type="entry name" value="DUF4131"/>
    <property type="match status" value="1"/>
</dbReference>
<dbReference type="CDD" id="cd07731">
    <property type="entry name" value="ComA-like_MBL-fold"/>
    <property type="match status" value="1"/>
</dbReference>
<comment type="caution">
    <text evidence="8">The sequence shown here is derived from an EMBL/GenBank/DDBJ whole genome shotgun (WGS) entry which is preliminary data.</text>
</comment>
<evidence type="ECO:0000313" key="9">
    <source>
        <dbReference type="Proteomes" id="UP000265619"/>
    </source>
</evidence>
<feature type="transmembrane region" description="Helical" evidence="6">
    <location>
        <begin position="468"/>
        <end position="489"/>
    </location>
</feature>
<dbReference type="InterPro" id="IPR004477">
    <property type="entry name" value="ComEC_N"/>
</dbReference>
<dbReference type="GO" id="GO:0005886">
    <property type="term" value="C:plasma membrane"/>
    <property type="evidence" value="ECO:0007669"/>
    <property type="project" value="UniProtKB-SubCell"/>
</dbReference>
<dbReference type="NCBIfam" id="TIGR00361">
    <property type="entry name" value="ComEC_Rec2"/>
    <property type="match status" value="1"/>
</dbReference>
<dbReference type="InterPro" id="IPR001279">
    <property type="entry name" value="Metallo-B-lactamas"/>
</dbReference>
<dbReference type="InterPro" id="IPR052159">
    <property type="entry name" value="Competence_DNA_uptake"/>
</dbReference>
<dbReference type="Pfam" id="PF03772">
    <property type="entry name" value="Competence"/>
    <property type="match status" value="1"/>
</dbReference>
<keyword evidence="5 6" id="KW-0472">Membrane</keyword>
<feature type="domain" description="Metallo-beta-lactamase" evidence="7">
    <location>
        <begin position="575"/>
        <end position="767"/>
    </location>
</feature>
<dbReference type="RefSeq" id="WP_119553379.1">
    <property type="nucleotide sequence ID" value="NZ_QXMN01000009.1"/>
</dbReference>
<evidence type="ECO:0000256" key="2">
    <source>
        <dbReference type="ARBA" id="ARBA00022475"/>
    </source>
</evidence>
<evidence type="ECO:0000256" key="4">
    <source>
        <dbReference type="ARBA" id="ARBA00022989"/>
    </source>
</evidence>
<dbReference type="PANTHER" id="PTHR30619">
    <property type="entry name" value="DNA INTERNALIZATION/COMPETENCE PROTEIN COMEC/REC2"/>
    <property type="match status" value="1"/>
</dbReference>
<evidence type="ECO:0000256" key="5">
    <source>
        <dbReference type="ARBA" id="ARBA00023136"/>
    </source>
</evidence>
<accession>A0A9X8D6Q0</accession>
<dbReference type="AlphaFoldDB" id="A0A9X8D6Q0"/>
<keyword evidence="4 6" id="KW-1133">Transmembrane helix</keyword>
<keyword evidence="9" id="KW-1185">Reference proteome</keyword>
<dbReference type="OrthoDB" id="9761531at2"/>
<dbReference type="Pfam" id="PF00753">
    <property type="entry name" value="Lactamase_B"/>
    <property type="match status" value="1"/>
</dbReference>
<dbReference type="GO" id="GO:0030420">
    <property type="term" value="P:establishment of competence for transformation"/>
    <property type="evidence" value="ECO:0007669"/>
    <property type="project" value="InterPro"/>
</dbReference>
<feature type="transmembrane region" description="Helical" evidence="6">
    <location>
        <begin position="296"/>
        <end position="319"/>
    </location>
</feature>
<feature type="transmembrane region" description="Helical" evidence="6">
    <location>
        <begin position="496"/>
        <end position="516"/>
    </location>
</feature>
<dbReference type="InterPro" id="IPR025405">
    <property type="entry name" value="DUF4131"/>
</dbReference>
<keyword evidence="3 6" id="KW-0812">Transmembrane</keyword>
<feature type="transmembrane region" description="Helical" evidence="6">
    <location>
        <begin position="441"/>
        <end position="462"/>
    </location>
</feature>
<dbReference type="InterPro" id="IPR036866">
    <property type="entry name" value="RibonucZ/Hydroxyglut_hydro"/>
</dbReference>
<keyword evidence="2" id="KW-1003">Cell membrane</keyword>
<evidence type="ECO:0000256" key="6">
    <source>
        <dbReference type="SAM" id="Phobius"/>
    </source>
</evidence>
<evidence type="ECO:0000256" key="1">
    <source>
        <dbReference type="ARBA" id="ARBA00004651"/>
    </source>
</evidence>
<feature type="transmembrane region" description="Helical" evidence="6">
    <location>
        <begin position="522"/>
        <end position="540"/>
    </location>
</feature>
<comment type="subcellular location">
    <subcellularLocation>
        <location evidence="1">Cell membrane</location>
        <topology evidence="1">Multi-pass membrane protein</topology>
    </subcellularLocation>
</comment>
<feature type="transmembrane region" description="Helical" evidence="6">
    <location>
        <begin position="12"/>
        <end position="34"/>
    </location>
</feature>
<feature type="transmembrane region" description="Helical" evidence="6">
    <location>
        <begin position="403"/>
        <end position="421"/>
    </location>
</feature>
<dbReference type="SMART" id="SM00849">
    <property type="entry name" value="Lactamase_B"/>
    <property type="match status" value="1"/>
</dbReference>
<evidence type="ECO:0000256" key="3">
    <source>
        <dbReference type="ARBA" id="ARBA00022692"/>
    </source>
</evidence>
<reference evidence="8 9" key="1">
    <citation type="submission" date="2018-09" db="EMBL/GenBank/DDBJ databases">
        <title>Acidovorax cavernicola nov. sp. isolated from Gruta de las Maravillas (Aracena, Spain).</title>
        <authorList>
            <person name="Jurado V."/>
            <person name="Gutierrez-Patricio S."/>
            <person name="Gonzalez-Pimentel J.L."/>
            <person name="Miller A.Z."/>
            <person name="Laiz L."/>
            <person name="Saiz-Jimenez C."/>
        </authorList>
    </citation>
    <scope>NUCLEOTIDE SEQUENCE [LARGE SCALE GENOMIC DNA]</scope>
    <source>
        <strain evidence="8 9">1011MAR4D40.2</strain>
    </source>
</reference>
<dbReference type="PANTHER" id="PTHR30619:SF1">
    <property type="entry name" value="RECOMBINATION PROTEIN 2"/>
    <property type="match status" value="1"/>
</dbReference>
<feature type="transmembrane region" description="Helical" evidence="6">
    <location>
        <begin position="380"/>
        <end position="397"/>
    </location>
</feature>
<feature type="transmembrane region" description="Helical" evidence="6">
    <location>
        <begin position="331"/>
        <end position="349"/>
    </location>
</feature>
<proteinExistence type="predicted"/>
<evidence type="ECO:0000313" key="8">
    <source>
        <dbReference type="EMBL" id="RIX81698.1"/>
    </source>
</evidence>
<dbReference type="SUPFAM" id="SSF56281">
    <property type="entry name" value="Metallo-hydrolase/oxidoreductase"/>
    <property type="match status" value="1"/>
</dbReference>
<feature type="transmembrane region" description="Helical" evidence="6">
    <location>
        <begin position="46"/>
        <end position="64"/>
    </location>
</feature>
<gene>
    <name evidence="8" type="ORF">D3H34_10420</name>
</gene>
<dbReference type="NCBIfam" id="TIGR00360">
    <property type="entry name" value="ComEC_N-term"/>
    <property type="match status" value="1"/>
</dbReference>
<dbReference type="Gene3D" id="3.60.15.10">
    <property type="entry name" value="Ribonuclease Z/Hydroxyacylglutathione hydrolase-like"/>
    <property type="match status" value="1"/>
</dbReference>
<dbReference type="Proteomes" id="UP000265619">
    <property type="component" value="Unassembled WGS sequence"/>
</dbReference>
<organism evidence="8 9">
    <name type="scientific">Acidovorax cavernicola</name>
    <dbReference type="NCBI Taxonomy" id="1675792"/>
    <lineage>
        <taxon>Bacteria</taxon>
        <taxon>Pseudomonadati</taxon>
        <taxon>Pseudomonadota</taxon>
        <taxon>Betaproteobacteria</taxon>
        <taxon>Burkholderiales</taxon>
        <taxon>Comamonadaceae</taxon>
        <taxon>Acidovorax</taxon>
    </lineage>
</organism>
<feature type="transmembrane region" description="Helical" evidence="6">
    <location>
        <begin position="71"/>
        <end position="92"/>
    </location>
</feature>
<sequence length="824" mass="88697">MDSGVSGGRSRRASGGVAGGAGAFVALGGTLLGAALQLRQPQLWEAGVYAALLLAGLGGGWLVWRRRWGRLAVLMSLSLACGAMAGAGLAGWRATAYVRGALDPRLEGRDLQLTGVVSQMPQRSDIGTRFRFDVEAAQWTGAARDDAPPTVPSRISLAWYGEHSGVWEQPAERRASAARTVGEVHAGQRWQLTVRLRAPHGNLNPHGFDSELWAWEQGVHAHGHVRTGARDPAPRLLGATWQHPVERARESVRDAVFARVDDRREAGVIAALVTGDQGAIDRADWDVFRATGVAHLMSISGLHITLFAWFAAHVVGALWRRSSRLMLRVPAPQAALAGGVLLAALYALFSGWGVPSQRTVWMLATVALLRLTGRRWPWPHVWLLTAAVVVVADPWALLQAGFWLSFVAVAVLFASATAAPGEGRAGAVTRLGRFFREQWTITLALTPLSLLLFQQVSVVGLVANALAIPWVTLVITPLAMLGVAVPPLWDVAAGAVKLFALLLQGFASLPFATLSMAAPPPWLAAGGVVGGVLLAMRLPWPMRALGLPLLLPVLLWQPARPAVGEFDLLAADIGQGNAVLVRTATHSLLYDAGPRYGLDSDAGDRVLVPLLRARGERLDTLLLSHRDIDHTGGAAAVLAMQPQAALLSSIEAGHPLQALRPARRCEAGQRWTWDGVGFEVLYPFDSDYRSFTRPNAVSCVLRIGNGRATALLAGDIERLQEVALVSRTPQQLQADVLLVPHHGSKTSSSEAFLDAVGPRIALVQVGYRSRFGHPAPEVVARYTRRDVQVVDSPRCGAAHWASPRPAEVKCERAHDLRYWRHRLP</sequence>
<dbReference type="EMBL" id="QXMN01000009">
    <property type="protein sequence ID" value="RIX81698.1"/>
    <property type="molecule type" value="Genomic_DNA"/>
</dbReference>
<protein>
    <submittedName>
        <fullName evidence="8">DNA internalization-related competence protein ComEC/Rec2</fullName>
    </submittedName>
</protein>